<dbReference type="InterPro" id="IPR018060">
    <property type="entry name" value="HTH_AraC"/>
</dbReference>
<reference evidence="5 6" key="1">
    <citation type="submission" date="2020-12" db="EMBL/GenBank/DDBJ databases">
        <title>Bacterial novel species Pedobacter sp. SD-b isolated from soil.</title>
        <authorList>
            <person name="Jung H.-Y."/>
        </authorList>
    </citation>
    <scope>NUCLEOTIDE SEQUENCE [LARGE SCALE GENOMIC DNA]</scope>
    <source>
        <strain evidence="5 6">SD-b</strain>
    </source>
</reference>
<dbReference type="SUPFAM" id="SSF51215">
    <property type="entry name" value="Regulatory protein AraC"/>
    <property type="match status" value="1"/>
</dbReference>
<evidence type="ECO:0000256" key="3">
    <source>
        <dbReference type="ARBA" id="ARBA00023163"/>
    </source>
</evidence>
<evidence type="ECO:0000256" key="1">
    <source>
        <dbReference type="ARBA" id="ARBA00023015"/>
    </source>
</evidence>
<keyword evidence="6" id="KW-1185">Reference proteome</keyword>
<dbReference type="InterPro" id="IPR020449">
    <property type="entry name" value="Tscrpt_reg_AraC-type_HTH"/>
</dbReference>
<organism evidence="5 6">
    <name type="scientific">Pedobacter segetis</name>
    <dbReference type="NCBI Taxonomy" id="2793069"/>
    <lineage>
        <taxon>Bacteria</taxon>
        <taxon>Pseudomonadati</taxon>
        <taxon>Bacteroidota</taxon>
        <taxon>Sphingobacteriia</taxon>
        <taxon>Sphingobacteriales</taxon>
        <taxon>Sphingobacteriaceae</taxon>
        <taxon>Pedobacter</taxon>
    </lineage>
</organism>
<evidence type="ECO:0000313" key="6">
    <source>
        <dbReference type="Proteomes" id="UP000660024"/>
    </source>
</evidence>
<dbReference type="EMBL" id="JAEHFY010000002">
    <property type="protein sequence ID" value="MBK0381672.1"/>
    <property type="molecule type" value="Genomic_DNA"/>
</dbReference>
<gene>
    <name evidence="5" type="ORF">I5M32_01750</name>
</gene>
<evidence type="ECO:0000256" key="2">
    <source>
        <dbReference type="ARBA" id="ARBA00023125"/>
    </source>
</evidence>
<dbReference type="Gene3D" id="1.10.10.60">
    <property type="entry name" value="Homeodomain-like"/>
    <property type="match status" value="1"/>
</dbReference>
<name>A0ABS1BFP3_9SPHI</name>
<dbReference type="PANTHER" id="PTHR43280:SF32">
    <property type="entry name" value="TRANSCRIPTIONAL REGULATORY PROTEIN"/>
    <property type="match status" value="1"/>
</dbReference>
<dbReference type="Pfam" id="PF12833">
    <property type="entry name" value="HTH_18"/>
    <property type="match status" value="1"/>
</dbReference>
<accession>A0ABS1BFP3</accession>
<feature type="domain" description="HTH araC/xylS-type" evidence="4">
    <location>
        <begin position="186"/>
        <end position="284"/>
    </location>
</feature>
<dbReference type="Pfam" id="PF02311">
    <property type="entry name" value="AraC_binding"/>
    <property type="match status" value="1"/>
</dbReference>
<evidence type="ECO:0000259" key="4">
    <source>
        <dbReference type="PROSITE" id="PS01124"/>
    </source>
</evidence>
<dbReference type="InterPro" id="IPR003313">
    <property type="entry name" value="AraC-bd"/>
</dbReference>
<dbReference type="InterPro" id="IPR009057">
    <property type="entry name" value="Homeodomain-like_sf"/>
</dbReference>
<protein>
    <submittedName>
        <fullName evidence="5">Helix-turn-helix domain-containing protein</fullName>
    </submittedName>
</protein>
<keyword evidence="3" id="KW-0804">Transcription</keyword>
<keyword evidence="1" id="KW-0805">Transcription regulation</keyword>
<sequence length="285" mass="33581">MFKTITIANLVNQPNKQVDFLVDRFEDMVEPVNIEFPHKHNFYEILWIKKGKSKQSIDYKNYSIAENTLFFISPGQLHLFEEWQGIEGFVILFTEQFFLQIFQNKNILFELSYLDNLYENPFLKLKIGDKKNIQPIIDLLYQECKQTEYNTESIQALLFVLLKNVQKLFTLQNQKHSSKHQIIVFKQFKKIVELNFAKNLPVSDYASRLNISTHQLNTFVKATSAKTTTEIIKERIILEAQQLLHFSELTVSQIADQLGFEDSSYFARYFKKQVGLSPQDFRKNP</sequence>
<proteinExistence type="predicted"/>
<dbReference type="InterPro" id="IPR037923">
    <property type="entry name" value="HTH-like"/>
</dbReference>
<dbReference type="SMART" id="SM00342">
    <property type="entry name" value="HTH_ARAC"/>
    <property type="match status" value="1"/>
</dbReference>
<comment type="caution">
    <text evidence="5">The sequence shown here is derived from an EMBL/GenBank/DDBJ whole genome shotgun (WGS) entry which is preliminary data.</text>
</comment>
<dbReference type="PRINTS" id="PR00032">
    <property type="entry name" value="HTHARAC"/>
</dbReference>
<dbReference type="PANTHER" id="PTHR43280">
    <property type="entry name" value="ARAC-FAMILY TRANSCRIPTIONAL REGULATOR"/>
    <property type="match status" value="1"/>
</dbReference>
<keyword evidence="2" id="KW-0238">DNA-binding</keyword>
<evidence type="ECO:0000313" key="5">
    <source>
        <dbReference type="EMBL" id="MBK0381672.1"/>
    </source>
</evidence>
<dbReference type="Proteomes" id="UP000660024">
    <property type="component" value="Unassembled WGS sequence"/>
</dbReference>
<dbReference type="RefSeq" id="WP_200584438.1">
    <property type="nucleotide sequence ID" value="NZ_JAEHFY010000002.1"/>
</dbReference>
<dbReference type="SUPFAM" id="SSF46689">
    <property type="entry name" value="Homeodomain-like"/>
    <property type="match status" value="1"/>
</dbReference>
<dbReference type="PROSITE" id="PS01124">
    <property type="entry name" value="HTH_ARAC_FAMILY_2"/>
    <property type="match status" value="1"/>
</dbReference>